<proteinExistence type="predicted"/>
<dbReference type="VEuPathDB" id="TrichDB:TRFO_37112"/>
<comment type="caution">
    <text evidence="3">The sequence shown here is derived from an EMBL/GenBank/DDBJ whole genome shotgun (WGS) entry which is preliminary data.</text>
</comment>
<gene>
    <name evidence="3" type="ORF">TRFO_37112</name>
</gene>
<dbReference type="GO" id="GO:0008270">
    <property type="term" value="F:zinc ion binding"/>
    <property type="evidence" value="ECO:0007669"/>
    <property type="project" value="UniProtKB-KW"/>
</dbReference>
<dbReference type="PANTHER" id="PTHR28498">
    <property type="entry name" value="ZINC FINGER SWIM DOMAIN-CONTAINING PROTEIN 7"/>
    <property type="match status" value="1"/>
</dbReference>
<evidence type="ECO:0000313" key="4">
    <source>
        <dbReference type="Proteomes" id="UP000179807"/>
    </source>
</evidence>
<keyword evidence="4" id="KW-1185">Reference proteome</keyword>
<dbReference type="InterPro" id="IPR007527">
    <property type="entry name" value="Znf_SWIM"/>
</dbReference>
<name>A0A1J4JEI3_9EUKA</name>
<reference evidence="3" key="1">
    <citation type="submission" date="2016-10" db="EMBL/GenBank/DDBJ databases">
        <authorList>
            <person name="Benchimol M."/>
            <person name="Almeida L.G."/>
            <person name="Vasconcelos A.T."/>
            <person name="Perreira-Neves A."/>
            <person name="Rosa I.A."/>
            <person name="Tasca T."/>
            <person name="Bogo M.R."/>
            <person name="de Souza W."/>
        </authorList>
    </citation>
    <scope>NUCLEOTIDE SEQUENCE [LARGE SCALE GENOMIC DNA]</scope>
    <source>
        <strain evidence="3">K</strain>
    </source>
</reference>
<dbReference type="EMBL" id="MLAK01001159">
    <property type="protein sequence ID" value="OHS96703.1"/>
    <property type="molecule type" value="Genomic_DNA"/>
</dbReference>
<dbReference type="GeneID" id="94845937"/>
<evidence type="ECO:0000313" key="3">
    <source>
        <dbReference type="EMBL" id="OHS96703.1"/>
    </source>
</evidence>
<dbReference type="GO" id="GO:0097196">
    <property type="term" value="C:Shu complex"/>
    <property type="evidence" value="ECO:0007669"/>
    <property type="project" value="TreeGrafter"/>
</dbReference>
<dbReference type="PANTHER" id="PTHR28498:SF1">
    <property type="entry name" value="ZINC FINGER SWIM DOMAIN-CONTAINING PROTEIN 7"/>
    <property type="match status" value="1"/>
</dbReference>
<feature type="domain" description="SWIM-type" evidence="2">
    <location>
        <begin position="72"/>
        <end position="112"/>
    </location>
</feature>
<keyword evidence="1" id="KW-0479">Metal-binding</keyword>
<keyword evidence="1" id="KW-0862">Zinc</keyword>
<accession>A0A1J4JEI3</accession>
<keyword evidence="1" id="KW-0863">Zinc-finger</keyword>
<dbReference type="GO" id="GO:0000724">
    <property type="term" value="P:double-strand break repair via homologous recombination"/>
    <property type="evidence" value="ECO:0007669"/>
    <property type="project" value="TreeGrafter"/>
</dbReference>
<dbReference type="OrthoDB" id="337581at2759"/>
<dbReference type="RefSeq" id="XP_068349840.1">
    <property type="nucleotide sequence ID" value="XM_068511233.1"/>
</dbReference>
<evidence type="ECO:0000256" key="1">
    <source>
        <dbReference type="PROSITE-ProRule" id="PRU00325"/>
    </source>
</evidence>
<dbReference type="PROSITE" id="PS50966">
    <property type="entry name" value="ZF_SWIM"/>
    <property type="match status" value="1"/>
</dbReference>
<dbReference type="Proteomes" id="UP000179807">
    <property type="component" value="Unassembled WGS sequence"/>
</dbReference>
<sequence length="151" mass="17236">MDAGECGFIDLMKKVEEEGFTHEVQMFLSVLLPKSLVTSAMNLLYQEATIKCFIAKTSRRVYWTVLSKSHNYVVFSDQNTKFCSCLAFSNYVIKKGQFPFCKHVLTVLICEALRKKGETSQFSVEEIDDDIFKTNLAVVTFNSNFKATNKK</sequence>
<protein>
    <submittedName>
        <fullName evidence="3">SWIM zinc finger family protein</fullName>
    </submittedName>
</protein>
<evidence type="ECO:0000259" key="2">
    <source>
        <dbReference type="PROSITE" id="PS50966"/>
    </source>
</evidence>
<organism evidence="3 4">
    <name type="scientific">Tritrichomonas foetus</name>
    <dbReference type="NCBI Taxonomy" id="1144522"/>
    <lineage>
        <taxon>Eukaryota</taxon>
        <taxon>Metamonada</taxon>
        <taxon>Parabasalia</taxon>
        <taxon>Tritrichomonadida</taxon>
        <taxon>Tritrichomonadidae</taxon>
        <taxon>Tritrichomonas</taxon>
    </lineage>
</organism>
<dbReference type="AlphaFoldDB" id="A0A1J4JEI3"/>